<reference evidence="2" key="1">
    <citation type="submission" date="2016-04" db="EMBL/GenBank/DDBJ databases">
        <authorList>
            <person name="Evans L.H."/>
            <person name="Alamgir A."/>
            <person name="Owens N."/>
            <person name="Weber N.D."/>
            <person name="Virtaneva K."/>
            <person name="Barbian K."/>
            <person name="Babar A."/>
            <person name="Rosenke K."/>
        </authorList>
    </citation>
    <scope>NUCLEOTIDE SEQUENCE</scope>
    <source>
        <strain evidence="2">86</strain>
    </source>
</reference>
<evidence type="ECO:0000313" key="2">
    <source>
        <dbReference type="EMBL" id="SBW10838.1"/>
    </source>
</evidence>
<protein>
    <submittedName>
        <fullName evidence="2">Putative N-acyl-D-glutamate deacylase</fullName>
        <ecNumber evidence="2">3.5.1.82</ecNumber>
    </submittedName>
</protein>
<feature type="domain" description="Amidohydrolase 3" evidence="1">
    <location>
        <begin position="45"/>
        <end position="299"/>
    </location>
</feature>
<dbReference type="InterPro" id="IPR050378">
    <property type="entry name" value="Metallo-dep_Hydrolases_sf"/>
</dbReference>
<name>A0A212KGT9_9FIRM</name>
<dbReference type="PANTHER" id="PTHR11647:SF1">
    <property type="entry name" value="COLLAPSIN RESPONSE MEDIATOR PROTEIN"/>
    <property type="match status" value="1"/>
</dbReference>
<proteinExistence type="predicted"/>
<gene>
    <name evidence="2" type="ORF">KL86CLO1_13076</name>
</gene>
<accession>A0A212KGT9</accession>
<dbReference type="EMBL" id="FLUN01000001">
    <property type="protein sequence ID" value="SBW10838.1"/>
    <property type="molecule type" value="Genomic_DNA"/>
</dbReference>
<dbReference type="EC" id="3.5.1.82" evidence="2"/>
<evidence type="ECO:0000259" key="1">
    <source>
        <dbReference type="Pfam" id="PF07969"/>
    </source>
</evidence>
<dbReference type="Pfam" id="PF07969">
    <property type="entry name" value="Amidohydro_3"/>
    <property type="match status" value="2"/>
</dbReference>
<dbReference type="Gene3D" id="2.30.40.10">
    <property type="entry name" value="Urease, subunit C, domain 1"/>
    <property type="match status" value="1"/>
</dbReference>
<dbReference type="SUPFAM" id="SSF51556">
    <property type="entry name" value="Metallo-dependent hydrolases"/>
    <property type="match status" value="1"/>
</dbReference>
<keyword evidence="2" id="KW-0378">Hydrolase</keyword>
<dbReference type="AlphaFoldDB" id="A0A212KGT9"/>
<sequence>MSLLLIQHGTVVDGRGAAPYASDVLVRGGAIEAVGPGLTPPEGARIINATGKLITPGFINMHSHADCSAAMYPNMESTLGQGITTEFAGHCGLGVAPVGKDWLYMFPEKKAFTQVMPEPAGGINPYHAYIVPTDRLRAPFERAYGETLDWSSYGEFLGHLRRVGTGANLAVVAGHAQIRLQAMGSDYRRAATEEELRSMEAALDEAMDGGALGLSLGLDYEPGLFADQAELLRLMKKVAARNGLVTAHTRSRRHDSYNHPQNFLDGLKEFLSLGRESGARIHVSHIQSGYEVTPAHDGLIRAAVEETLSELERARSGGVDVTWDVIPKYAFGPFHYPQAASMFQPYVEACGGCKAFSAALTIASYRKRISDEIRAGNHASKGVFTRFDPKGDPDWDTRQKFTRAARNEVVGKTICQAAEGKDSLDFLLDLLTEDPYAALIPLGRRPEHTPDRDAFAARPEAAIGLDTWTFDYDAALSAGDMPLECGAPATYAGMTVFLETERNKGEPIQATVQKLTGNAARALGLEDHGVVAPGKAADLLVLDWAHFSAEEDLADPRRGAKGLDYVLVGGQVAVDHASHTHVRSGAILARSASGQASRKEDAK</sequence>
<dbReference type="InterPro" id="IPR013108">
    <property type="entry name" value="Amidohydro_3"/>
</dbReference>
<organism evidence="2">
    <name type="scientific">uncultured Eubacteriales bacterium</name>
    <dbReference type="NCBI Taxonomy" id="172733"/>
    <lineage>
        <taxon>Bacteria</taxon>
        <taxon>Bacillati</taxon>
        <taxon>Bacillota</taxon>
        <taxon>Clostridia</taxon>
        <taxon>Eubacteriales</taxon>
        <taxon>environmental samples</taxon>
    </lineage>
</organism>
<feature type="domain" description="Amidohydrolase 3" evidence="1">
    <location>
        <begin position="480"/>
        <end position="573"/>
    </location>
</feature>
<dbReference type="SUPFAM" id="SSF51338">
    <property type="entry name" value="Composite domain of metallo-dependent hydrolases"/>
    <property type="match status" value="1"/>
</dbReference>
<dbReference type="Gene3D" id="3.20.20.140">
    <property type="entry name" value="Metal-dependent hydrolases"/>
    <property type="match status" value="1"/>
</dbReference>
<dbReference type="GO" id="GO:0047421">
    <property type="term" value="F:N-acyl-D-glutamate deacylase activity"/>
    <property type="evidence" value="ECO:0007669"/>
    <property type="project" value="UniProtKB-EC"/>
</dbReference>
<dbReference type="PANTHER" id="PTHR11647">
    <property type="entry name" value="HYDRANTOINASE/DIHYDROPYRIMIDINASE FAMILY MEMBER"/>
    <property type="match status" value="1"/>
</dbReference>
<dbReference type="InterPro" id="IPR011059">
    <property type="entry name" value="Metal-dep_hydrolase_composite"/>
</dbReference>
<dbReference type="InterPro" id="IPR032466">
    <property type="entry name" value="Metal_Hydrolase"/>
</dbReference>